<dbReference type="PANTHER" id="PTHR31973:SF187">
    <property type="entry name" value="MUTATOR TRANSPOSASE MUDRA PROTEIN"/>
    <property type="match status" value="1"/>
</dbReference>
<comment type="caution">
    <text evidence="1">The sequence shown here is derived from an EMBL/GenBank/DDBJ whole genome shotgun (WGS) entry which is preliminary data.</text>
</comment>
<accession>A0AAD9WS29</accession>
<reference evidence="1" key="1">
    <citation type="journal article" date="2023" name="Plant J.">
        <title>Genome sequences and population genomics provide insights into the demographic history, inbreeding, and mutation load of two 'living fossil' tree species of Dipteronia.</title>
        <authorList>
            <person name="Feng Y."/>
            <person name="Comes H.P."/>
            <person name="Chen J."/>
            <person name="Zhu S."/>
            <person name="Lu R."/>
            <person name="Zhang X."/>
            <person name="Li P."/>
            <person name="Qiu J."/>
            <person name="Olsen K.M."/>
            <person name="Qiu Y."/>
        </authorList>
    </citation>
    <scope>NUCLEOTIDE SEQUENCE</scope>
    <source>
        <strain evidence="1">KIB01</strain>
    </source>
</reference>
<protein>
    <recommendedName>
        <fullName evidence="3">Transposase MuDR plant domain-containing protein</fullName>
    </recommendedName>
</protein>
<dbReference type="AlphaFoldDB" id="A0AAD9WS29"/>
<organism evidence="1 2">
    <name type="scientific">Dipteronia dyeriana</name>
    <dbReference type="NCBI Taxonomy" id="168575"/>
    <lineage>
        <taxon>Eukaryota</taxon>
        <taxon>Viridiplantae</taxon>
        <taxon>Streptophyta</taxon>
        <taxon>Embryophyta</taxon>
        <taxon>Tracheophyta</taxon>
        <taxon>Spermatophyta</taxon>
        <taxon>Magnoliopsida</taxon>
        <taxon>eudicotyledons</taxon>
        <taxon>Gunneridae</taxon>
        <taxon>Pentapetalae</taxon>
        <taxon>rosids</taxon>
        <taxon>malvids</taxon>
        <taxon>Sapindales</taxon>
        <taxon>Sapindaceae</taxon>
        <taxon>Hippocastanoideae</taxon>
        <taxon>Acereae</taxon>
        <taxon>Dipteronia</taxon>
    </lineage>
</organism>
<dbReference type="PANTHER" id="PTHR31973">
    <property type="entry name" value="POLYPROTEIN, PUTATIVE-RELATED"/>
    <property type="match status" value="1"/>
</dbReference>
<proteinExistence type="predicted"/>
<evidence type="ECO:0008006" key="3">
    <source>
        <dbReference type="Google" id="ProtNLM"/>
    </source>
</evidence>
<evidence type="ECO:0000313" key="1">
    <source>
        <dbReference type="EMBL" id="KAK2640337.1"/>
    </source>
</evidence>
<sequence>MGKVFKDAVKKYAIKKGRSIHFSCNEPKRVQGVWKMRENGCPWSVWGSRYDKDTTSFLLKILNDNHTCHRVKKNRLANACWLSKRYTKALIPGGNINFGDFIGKVRNDYILAPSRSQVYQTKNKAGEITQGSSYA</sequence>
<gene>
    <name evidence="1" type="ORF">Ddye_028132</name>
</gene>
<dbReference type="EMBL" id="JANJYI010000008">
    <property type="protein sequence ID" value="KAK2640337.1"/>
    <property type="molecule type" value="Genomic_DNA"/>
</dbReference>
<evidence type="ECO:0000313" key="2">
    <source>
        <dbReference type="Proteomes" id="UP001280121"/>
    </source>
</evidence>
<keyword evidence="2" id="KW-1185">Reference proteome</keyword>
<name>A0AAD9WS29_9ROSI</name>
<dbReference type="Proteomes" id="UP001280121">
    <property type="component" value="Unassembled WGS sequence"/>
</dbReference>